<dbReference type="CDD" id="cd17039">
    <property type="entry name" value="Ubl_ubiquitin_like"/>
    <property type="match status" value="1"/>
</dbReference>
<sequence length="339" mass="39233">MSSHSSSSKTSFFAFTQKHQEIFEFVNPNSNSNLNSNRVDLGEINIIANPFTQIRDEEIFVAEEKRKSQFVTFFSNVIQKVAPKNLLKRRRNACDSSVSEESDESRYRKNNKQKSNININGNNRSKKRIKFSFTSIESISEPSINKQQQKQRIYMNASHHQSALLSQQSLTTSASLYSNYLSSMINLHINIYWSPKLKIKLSIFRHTSFHEFRNTVSSVLGYQIPNDSIILYHNTRLLELEKKLMFAELNFAFVDYLVAEGKLQRVAIEDSWRCVMGWWRDQEGNDNRITEVVRFAEETLPPLSLSFSQAHVIEAKPALESSKRPKLKPKSPTTIRLQI</sequence>
<evidence type="ECO:0000313" key="2">
    <source>
        <dbReference type="EMBL" id="CAG8461283.1"/>
    </source>
</evidence>
<reference evidence="2" key="1">
    <citation type="submission" date="2021-06" db="EMBL/GenBank/DDBJ databases">
        <authorList>
            <person name="Kallberg Y."/>
            <person name="Tangrot J."/>
            <person name="Rosling A."/>
        </authorList>
    </citation>
    <scope>NUCLEOTIDE SEQUENCE</scope>
    <source>
        <strain evidence="2">FL130A</strain>
    </source>
</reference>
<proteinExistence type="predicted"/>
<feature type="compositionally biased region" description="Low complexity" evidence="1">
    <location>
        <begin position="113"/>
        <end position="122"/>
    </location>
</feature>
<keyword evidence="3" id="KW-1185">Reference proteome</keyword>
<name>A0A9N8VNE2_9GLOM</name>
<dbReference type="EMBL" id="CAJVPS010000176">
    <property type="protein sequence ID" value="CAG8461283.1"/>
    <property type="molecule type" value="Genomic_DNA"/>
</dbReference>
<dbReference type="AlphaFoldDB" id="A0A9N8VNE2"/>
<dbReference type="Proteomes" id="UP000789508">
    <property type="component" value="Unassembled WGS sequence"/>
</dbReference>
<comment type="caution">
    <text evidence="2">The sequence shown here is derived from an EMBL/GenBank/DDBJ whole genome shotgun (WGS) entry which is preliminary data.</text>
</comment>
<evidence type="ECO:0000313" key="3">
    <source>
        <dbReference type="Proteomes" id="UP000789508"/>
    </source>
</evidence>
<dbReference type="OrthoDB" id="2352742at2759"/>
<evidence type="ECO:0000256" key="1">
    <source>
        <dbReference type="SAM" id="MobiDB-lite"/>
    </source>
</evidence>
<feature type="region of interest" description="Disordered" evidence="1">
    <location>
        <begin position="93"/>
        <end position="122"/>
    </location>
</feature>
<organism evidence="2 3">
    <name type="scientific">Ambispora leptoticha</name>
    <dbReference type="NCBI Taxonomy" id="144679"/>
    <lineage>
        <taxon>Eukaryota</taxon>
        <taxon>Fungi</taxon>
        <taxon>Fungi incertae sedis</taxon>
        <taxon>Mucoromycota</taxon>
        <taxon>Glomeromycotina</taxon>
        <taxon>Glomeromycetes</taxon>
        <taxon>Archaeosporales</taxon>
        <taxon>Ambisporaceae</taxon>
        <taxon>Ambispora</taxon>
    </lineage>
</organism>
<accession>A0A9N8VNE2</accession>
<gene>
    <name evidence="2" type="ORF">ALEPTO_LOCUS1550</name>
</gene>
<protein>
    <submittedName>
        <fullName evidence="2">9702_t:CDS:1</fullName>
    </submittedName>
</protein>